<feature type="domain" description="Xrn1 helical" evidence="5">
    <location>
        <begin position="404"/>
        <end position="594"/>
    </location>
</feature>
<dbReference type="InterPro" id="IPR004859">
    <property type="entry name" value="Xrn1_N"/>
</dbReference>
<proteinExistence type="predicted"/>
<dbReference type="InterPro" id="IPR027073">
    <property type="entry name" value="5_3_exoribonuclease"/>
</dbReference>
<evidence type="ECO:0000259" key="5">
    <source>
        <dbReference type="Pfam" id="PF17846"/>
    </source>
</evidence>
<dbReference type="CDD" id="cd09897">
    <property type="entry name" value="H3TH_FEN1-XPG-like"/>
    <property type="match status" value="1"/>
</dbReference>
<organism evidence="6">
    <name type="scientific">viral metagenome</name>
    <dbReference type="NCBI Taxonomy" id="1070528"/>
    <lineage>
        <taxon>unclassified sequences</taxon>
        <taxon>metagenomes</taxon>
        <taxon>organismal metagenomes</taxon>
    </lineage>
</organism>
<accession>A0A6C0ITJ9</accession>
<evidence type="ECO:0000256" key="3">
    <source>
        <dbReference type="ARBA" id="ARBA00022839"/>
    </source>
</evidence>
<sequence length="602" mass="71581">MGVPGFFLWLWKKYKKDNFVFSKNSINDKPDINKVLIEKINSIDYLLIDANCLIHPMCFKILAENPDFTNQNSLENKMIERVLEYIDTLINYVDPKKGIYLAIDGVAPVAKIKQQRYRRFKSVHDKVLFDRIKEKHNKPISKFWNNSAITPGTDFMERLHNRILIWVKTKKLEVHYSSCKTPAEGEHKLLQFIRDNLSNSKEFSYTMYGLDADLIFLCLSTNSPNMYLLREANQLDNKNKTDELNFVSIDIMKDLIMHTMEDIAGSCNDQLKPIDNKNLDELHRLIDVKYTNNVINDFIFICYLLGNDFLPHLPALNIYTNGLDVLLEKYVEILSEYNFEKFIIERNKPNVTINNALFFKLISYLASEESETLKNEHVTKRKYNKSRSTDPYDVEMHRIDNVYFKVSDPIKLGSDESELWKKRYYEYHFNINNEENETYVDKLVEEYLRGIMWVTHYYFDKCISWKWYFPYDYPPFLEDINNYLEKSSKSDNPFNMNDFKYEYGSPLKPFNQLLLVLPPQSSYLIPKDLRKIVHNSKSTLAFMYPLQIKQDFIGKRKYWMAQPLLPSLDIELVKYVYHKYEKKLSTDEKNRNKLLDVFVFNN</sequence>
<name>A0A6C0ITJ9_9ZZZZ</name>
<dbReference type="Gene3D" id="3.40.50.12390">
    <property type="match status" value="1"/>
</dbReference>
<dbReference type="Pfam" id="PF17846">
    <property type="entry name" value="XRN_M"/>
    <property type="match status" value="2"/>
</dbReference>
<dbReference type="EMBL" id="MN740256">
    <property type="protein sequence ID" value="QHT96372.1"/>
    <property type="molecule type" value="Genomic_DNA"/>
</dbReference>
<evidence type="ECO:0000313" key="6">
    <source>
        <dbReference type="EMBL" id="QHT96372.1"/>
    </source>
</evidence>
<evidence type="ECO:0000259" key="4">
    <source>
        <dbReference type="Pfam" id="PF03159"/>
    </source>
</evidence>
<reference evidence="6" key="1">
    <citation type="journal article" date="2020" name="Nature">
        <title>Giant virus diversity and host interactions through global metagenomics.</title>
        <authorList>
            <person name="Schulz F."/>
            <person name="Roux S."/>
            <person name="Paez-Espino D."/>
            <person name="Jungbluth S."/>
            <person name="Walsh D.A."/>
            <person name="Denef V.J."/>
            <person name="McMahon K.D."/>
            <person name="Konstantinidis K.T."/>
            <person name="Eloe-Fadrosh E.A."/>
            <person name="Kyrpides N.C."/>
            <person name="Woyke T."/>
        </authorList>
    </citation>
    <scope>NUCLEOTIDE SEQUENCE</scope>
    <source>
        <strain evidence="6">GVMAG-M-3300024302-11</strain>
    </source>
</reference>
<keyword evidence="2" id="KW-0378">Hydrolase</keyword>
<evidence type="ECO:0000256" key="1">
    <source>
        <dbReference type="ARBA" id="ARBA00022722"/>
    </source>
</evidence>
<dbReference type="PANTHER" id="PTHR12341">
    <property type="entry name" value="5'-&gt;3' EXORIBONUCLEASE"/>
    <property type="match status" value="1"/>
</dbReference>
<dbReference type="GO" id="GO:0005634">
    <property type="term" value="C:nucleus"/>
    <property type="evidence" value="ECO:0007669"/>
    <property type="project" value="TreeGrafter"/>
</dbReference>
<dbReference type="GO" id="GO:0004534">
    <property type="term" value="F:5'-3' RNA exonuclease activity"/>
    <property type="evidence" value="ECO:0007669"/>
    <property type="project" value="TreeGrafter"/>
</dbReference>
<dbReference type="GO" id="GO:0000956">
    <property type="term" value="P:nuclear-transcribed mRNA catabolic process"/>
    <property type="evidence" value="ECO:0007669"/>
    <property type="project" value="TreeGrafter"/>
</dbReference>
<dbReference type="InterPro" id="IPR041412">
    <property type="entry name" value="Xrn1_helical"/>
</dbReference>
<dbReference type="Pfam" id="PF03159">
    <property type="entry name" value="XRN_N"/>
    <property type="match status" value="1"/>
</dbReference>
<dbReference type="AlphaFoldDB" id="A0A6C0ITJ9"/>
<dbReference type="GO" id="GO:0003723">
    <property type="term" value="F:RNA binding"/>
    <property type="evidence" value="ECO:0007669"/>
    <property type="project" value="TreeGrafter"/>
</dbReference>
<evidence type="ECO:0000256" key="2">
    <source>
        <dbReference type="ARBA" id="ARBA00022801"/>
    </source>
</evidence>
<feature type="domain" description="Xrn1 N-terminal" evidence="4">
    <location>
        <begin position="1"/>
        <end position="231"/>
    </location>
</feature>
<evidence type="ECO:0008006" key="7">
    <source>
        <dbReference type="Google" id="ProtNLM"/>
    </source>
</evidence>
<keyword evidence="3" id="KW-0269">Exonuclease</keyword>
<feature type="domain" description="Xrn1 helical" evidence="5">
    <location>
        <begin position="292"/>
        <end position="388"/>
    </location>
</feature>
<keyword evidence="1" id="KW-0540">Nuclease</keyword>
<dbReference type="Gene3D" id="1.25.40.1050">
    <property type="match status" value="1"/>
</dbReference>
<protein>
    <recommendedName>
        <fullName evidence="7">Xrn1 N-terminal domain-containing protein</fullName>
    </recommendedName>
</protein>